<dbReference type="AlphaFoldDB" id="A0A543DPK6"/>
<keyword evidence="2 4" id="KW-0238">DNA-binding</keyword>
<name>A0A543DPK6_9PSEU</name>
<evidence type="ECO:0000256" key="3">
    <source>
        <dbReference type="ARBA" id="ARBA00023163"/>
    </source>
</evidence>
<dbReference type="Pfam" id="PF00440">
    <property type="entry name" value="TetR_N"/>
    <property type="match status" value="1"/>
</dbReference>
<accession>A0A543DPK6</accession>
<dbReference type="SUPFAM" id="SSF46689">
    <property type="entry name" value="Homeodomain-like"/>
    <property type="match status" value="1"/>
</dbReference>
<organism evidence="7 8">
    <name type="scientific">Pseudonocardia kunmingensis</name>
    <dbReference type="NCBI Taxonomy" id="630975"/>
    <lineage>
        <taxon>Bacteria</taxon>
        <taxon>Bacillati</taxon>
        <taxon>Actinomycetota</taxon>
        <taxon>Actinomycetes</taxon>
        <taxon>Pseudonocardiales</taxon>
        <taxon>Pseudonocardiaceae</taxon>
        <taxon>Pseudonocardia</taxon>
    </lineage>
</organism>
<keyword evidence="3" id="KW-0804">Transcription</keyword>
<dbReference type="Proteomes" id="UP000315677">
    <property type="component" value="Unassembled WGS sequence"/>
</dbReference>
<keyword evidence="8" id="KW-1185">Reference proteome</keyword>
<evidence type="ECO:0000256" key="1">
    <source>
        <dbReference type="ARBA" id="ARBA00023015"/>
    </source>
</evidence>
<dbReference type="SUPFAM" id="SSF48498">
    <property type="entry name" value="Tetracyclin repressor-like, C-terminal domain"/>
    <property type="match status" value="1"/>
</dbReference>
<feature type="region of interest" description="Disordered" evidence="5">
    <location>
        <begin position="1"/>
        <end position="21"/>
    </location>
</feature>
<dbReference type="InterPro" id="IPR025996">
    <property type="entry name" value="MT1864/Rv1816-like_C"/>
</dbReference>
<dbReference type="Pfam" id="PF13305">
    <property type="entry name" value="TetR_C_33"/>
    <property type="match status" value="1"/>
</dbReference>
<evidence type="ECO:0000313" key="7">
    <source>
        <dbReference type="EMBL" id="TQM11256.1"/>
    </source>
</evidence>
<keyword evidence="1" id="KW-0805">Transcription regulation</keyword>
<feature type="DNA-binding region" description="H-T-H motif" evidence="4">
    <location>
        <begin position="47"/>
        <end position="66"/>
    </location>
</feature>
<protein>
    <submittedName>
        <fullName evidence="7">TetR family transcriptional regulator</fullName>
    </submittedName>
</protein>
<dbReference type="RefSeq" id="WP_142055263.1">
    <property type="nucleotide sequence ID" value="NZ_VFPA01000002.1"/>
</dbReference>
<feature type="domain" description="HTH tetR-type" evidence="6">
    <location>
        <begin position="21"/>
        <end position="84"/>
    </location>
</feature>
<dbReference type="Gene3D" id="1.10.357.10">
    <property type="entry name" value="Tetracycline Repressor, domain 2"/>
    <property type="match status" value="1"/>
</dbReference>
<dbReference type="OrthoDB" id="8222629at2"/>
<dbReference type="EMBL" id="VFPA01000002">
    <property type="protein sequence ID" value="TQM11256.1"/>
    <property type="molecule type" value="Genomic_DNA"/>
</dbReference>
<dbReference type="InterPro" id="IPR001647">
    <property type="entry name" value="HTH_TetR"/>
</dbReference>
<evidence type="ECO:0000313" key="8">
    <source>
        <dbReference type="Proteomes" id="UP000315677"/>
    </source>
</evidence>
<dbReference type="InterPro" id="IPR050109">
    <property type="entry name" value="HTH-type_TetR-like_transc_reg"/>
</dbReference>
<gene>
    <name evidence="7" type="ORF">FB558_3813</name>
</gene>
<dbReference type="InterPro" id="IPR036271">
    <property type="entry name" value="Tet_transcr_reg_TetR-rel_C_sf"/>
</dbReference>
<feature type="compositionally biased region" description="Basic and acidic residues" evidence="5">
    <location>
        <begin position="10"/>
        <end position="21"/>
    </location>
</feature>
<evidence type="ECO:0000259" key="6">
    <source>
        <dbReference type="PROSITE" id="PS50977"/>
    </source>
</evidence>
<dbReference type="PANTHER" id="PTHR30055:SF234">
    <property type="entry name" value="HTH-TYPE TRANSCRIPTIONAL REGULATOR BETI"/>
    <property type="match status" value="1"/>
</dbReference>
<evidence type="ECO:0000256" key="4">
    <source>
        <dbReference type="PROSITE-ProRule" id="PRU00335"/>
    </source>
</evidence>
<sequence>MTTTNGPSQRSRERNVRGQGDRLREEVLEALARLVSDDARMAPLPVSLREVAREAGVTAPAIYRHFATKEELGEAAVADGFARLLAAMREADARARAADDDPAAALAAQAHAYCRFAGEHRGQFRLMLRWIVPGASGEGAAALAAQWRAAVERLRERGIELTQDEDDAATFVWASVHGRLALDPTLSAVWPRSAGSGMTEFVDRLVASLVAVARRR</sequence>
<dbReference type="GO" id="GO:0000976">
    <property type="term" value="F:transcription cis-regulatory region binding"/>
    <property type="evidence" value="ECO:0007669"/>
    <property type="project" value="TreeGrafter"/>
</dbReference>
<dbReference type="GO" id="GO:0003700">
    <property type="term" value="F:DNA-binding transcription factor activity"/>
    <property type="evidence" value="ECO:0007669"/>
    <property type="project" value="TreeGrafter"/>
</dbReference>
<evidence type="ECO:0000256" key="5">
    <source>
        <dbReference type="SAM" id="MobiDB-lite"/>
    </source>
</evidence>
<reference evidence="7 8" key="1">
    <citation type="submission" date="2019-06" db="EMBL/GenBank/DDBJ databases">
        <title>Sequencing the genomes of 1000 actinobacteria strains.</title>
        <authorList>
            <person name="Klenk H.-P."/>
        </authorList>
    </citation>
    <scope>NUCLEOTIDE SEQUENCE [LARGE SCALE GENOMIC DNA]</scope>
    <source>
        <strain evidence="7 8">DSM 45301</strain>
    </source>
</reference>
<dbReference type="InterPro" id="IPR009057">
    <property type="entry name" value="Homeodomain-like_sf"/>
</dbReference>
<evidence type="ECO:0000256" key="2">
    <source>
        <dbReference type="ARBA" id="ARBA00023125"/>
    </source>
</evidence>
<comment type="caution">
    <text evidence="7">The sequence shown here is derived from an EMBL/GenBank/DDBJ whole genome shotgun (WGS) entry which is preliminary data.</text>
</comment>
<proteinExistence type="predicted"/>
<dbReference type="PANTHER" id="PTHR30055">
    <property type="entry name" value="HTH-TYPE TRANSCRIPTIONAL REGULATOR RUTR"/>
    <property type="match status" value="1"/>
</dbReference>
<dbReference type="PROSITE" id="PS50977">
    <property type="entry name" value="HTH_TETR_2"/>
    <property type="match status" value="1"/>
</dbReference>